<dbReference type="PANTHER" id="PTHR45138">
    <property type="entry name" value="REGULATORY COMPONENTS OF SENSORY TRANSDUCTION SYSTEM"/>
    <property type="match status" value="1"/>
</dbReference>
<dbReference type="InterPro" id="IPR050469">
    <property type="entry name" value="Diguanylate_Cyclase"/>
</dbReference>
<evidence type="ECO:0000256" key="3">
    <source>
        <dbReference type="SAM" id="Phobius"/>
    </source>
</evidence>
<evidence type="ECO:0000256" key="1">
    <source>
        <dbReference type="ARBA" id="ARBA00012528"/>
    </source>
</evidence>
<dbReference type="NCBIfam" id="TIGR00254">
    <property type="entry name" value="GGDEF"/>
    <property type="match status" value="1"/>
</dbReference>
<dbReference type="Gene3D" id="6.10.340.10">
    <property type="match status" value="1"/>
</dbReference>
<comment type="caution">
    <text evidence="5">The sequence shown here is derived from an EMBL/GenBank/DDBJ whole genome shotgun (WGS) entry which is preliminary data.</text>
</comment>
<evidence type="ECO:0000259" key="4">
    <source>
        <dbReference type="PROSITE" id="PS50887"/>
    </source>
</evidence>
<organism evidence="5 6">
    <name type="scientific">Aliarcobacter butzleri L348</name>
    <dbReference type="NCBI Taxonomy" id="1447256"/>
    <lineage>
        <taxon>Bacteria</taxon>
        <taxon>Pseudomonadati</taxon>
        <taxon>Campylobacterota</taxon>
        <taxon>Epsilonproteobacteria</taxon>
        <taxon>Campylobacterales</taxon>
        <taxon>Arcobacteraceae</taxon>
        <taxon>Aliarcobacter</taxon>
    </lineage>
</organism>
<protein>
    <recommendedName>
        <fullName evidence="1">diguanylate cyclase</fullName>
        <ecNumber evidence="1">2.7.7.65</ecNumber>
    </recommendedName>
</protein>
<keyword evidence="3" id="KW-0812">Transmembrane</keyword>
<keyword evidence="3" id="KW-0472">Membrane</keyword>
<dbReference type="PROSITE" id="PS50887">
    <property type="entry name" value="GGDEF"/>
    <property type="match status" value="1"/>
</dbReference>
<dbReference type="Gene3D" id="3.30.70.270">
    <property type="match status" value="1"/>
</dbReference>
<gene>
    <name evidence="5" type="ORF">AA20_08710</name>
</gene>
<sequence>MTLFIIVSSLFYIKEIRKNAIEIKEYQKNKYLMFEKIYEFKNNIDTLSKLAKEYVYTKDSSLKKRYDEVLSKNINSSGTIESFYTIMFKEMSTFPHTKDEYDKIKESIKLIKRLLDMEENSFMQIEINHQKAIAILFSKDYLETKEKTIALIESFILSLENRTASKLELFYNNVDSLYKKLYFLIFLGLIIFILTFWLIYKKILNPIDGLTKNIILFKENKKDSFDFKYYNDEIGFLINNFFEMKQTIDKNIEKLQYNASYDFLTKIFNRKTYFEISEEIFELSKRQNEPFSILLIDIDHFKRINDTYGHLIGDEVLKFVSSNISKLLRKSDILGRYGGEEFIVTLPNTKLDNAKTIAEKINKYIYDNHYVNETYNLQLSVSVGIAQIKKETNLTDLIHKADEALYKAKNYGRNRVVVYEE</sequence>
<dbReference type="Pfam" id="PF00990">
    <property type="entry name" value="GGDEF"/>
    <property type="match status" value="1"/>
</dbReference>
<evidence type="ECO:0000313" key="5">
    <source>
        <dbReference type="EMBL" id="KLD98491.1"/>
    </source>
</evidence>
<dbReference type="InterPro" id="IPR029787">
    <property type="entry name" value="Nucleotide_cyclase"/>
</dbReference>
<accession>A0A0G9JW21</accession>
<dbReference type="EC" id="2.7.7.65" evidence="1"/>
<dbReference type="PANTHER" id="PTHR45138:SF9">
    <property type="entry name" value="DIGUANYLATE CYCLASE DGCM-RELATED"/>
    <property type="match status" value="1"/>
</dbReference>
<dbReference type="CDD" id="cd01949">
    <property type="entry name" value="GGDEF"/>
    <property type="match status" value="1"/>
</dbReference>
<dbReference type="FunFam" id="3.30.70.270:FF:000001">
    <property type="entry name" value="Diguanylate cyclase domain protein"/>
    <property type="match status" value="1"/>
</dbReference>
<reference evidence="5 6" key="1">
    <citation type="submission" date="2014-01" db="EMBL/GenBank/DDBJ databases">
        <title>Development of a Comparative Genomic Fingerprinting Assay for High Resolution Genotyping of Arcobacter butzleri.</title>
        <authorList>
            <person name="Webb A.L."/>
            <person name="Inglis G.D."/>
            <person name="Kruczkiewicz P."/>
            <person name="Selinger L.B."/>
            <person name="Taboada E.N."/>
        </authorList>
    </citation>
    <scope>NUCLEOTIDE SEQUENCE [LARGE SCALE GENOMIC DNA]</scope>
    <source>
        <strain evidence="5 6">L348</strain>
    </source>
</reference>
<dbReference type="SUPFAM" id="SSF55073">
    <property type="entry name" value="Nucleotide cyclase"/>
    <property type="match status" value="1"/>
</dbReference>
<dbReference type="Proteomes" id="UP000035514">
    <property type="component" value="Unassembled WGS sequence"/>
</dbReference>
<keyword evidence="3" id="KW-1133">Transmembrane helix</keyword>
<name>A0A0G9JW21_9BACT</name>
<evidence type="ECO:0000313" key="6">
    <source>
        <dbReference type="Proteomes" id="UP000035514"/>
    </source>
</evidence>
<evidence type="ECO:0000256" key="2">
    <source>
        <dbReference type="ARBA" id="ARBA00034247"/>
    </source>
</evidence>
<dbReference type="AlphaFoldDB" id="A0A0G9JW21"/>
<feature type="domain" description="GGDEF" evidence="4">
    <location>
        <begin position="289"/>
        <end position="421"/>
    </location>
</feature>
<dbReference type="GO" id="GO:0052621">
    <property type="term" value="F:diguanylate cyclase activity"/>
    <property type="evidence" value="ECO:0007669"/>
    <property type="project" value="UniProtKB-EC"/>
</dbReference>
<dbReference type="InterPro" id="IPR043128">
    <property type="entry name" value="Rev_trsase/Diguanyl_cyclase"/>
</dbReference>
<feature type="transmembrane region" description="Helical" evidence="3">
    <location>
        <begin position="181"/>
        <end position="200"/>
    </location>
</feature>
<proteinExistence type="predicted"/>
<dbReference type="PATRIC" id="fig|1447256.3.peg.1701"/>
<comment type="catalytic activity">
    <reaction evidence="2">
        <text>2 GTP = 3',3'-c-di-GMP + 2 diphosphate</text>
        <dbReference type="Rhea" id="RHEA:24898"/>
        <dbReference type="ChEBI" id="CHEBI:33019"/>
        <dbReference type="ChEBI" id="CHEBI:37565"/>
        <dbReference type="ChEBI" id="CHEBI:58805"/>
        <dbReference type="EC" id="2.7.7.65"/>
    </reaction>
</comment>
<dbReference type="InterPro" id="IPR000160">
    <property type="entry name" value="GGDEF_dom"/>
</dbReference>
<dbReference type="EMBL" id="JAIQ01000122">
    <property type="protein sequence ID" value="KLD98491.1"/>
    <property type="molecule type" value="Genomic_DNA"/>
</dbReference>
<dbReference type="SMART" id="SM00267">
    <property type="entry name" value="GGDEF"/>
    <property type="match status" value="1"/>
</dbReference>